<dbReference type="SUPFAM" id="SSF48264">
    <property type="entry name" value="Cytochrome P450"/>
    <property type="match status" value="1"/>
</dbReference>
<dbReference type="GO" id="GO:0004497">
    <property type="term" value="F:monooxygenase activity"/>
    <property type="evidence" value="ECO:0007669"/>
    <property type="project" value="UniProtKB-KW"/>
</dbReference>
<dbReference type="GO" id="GO:0020037">
    <property type="term" value="F:heme binding"/>
    <property type="evidence" value="ECO:0007669"/>
    <property type="project" value="InterPro"/>
</dbReference>
<keyword evidence="5" id="KW-1185">Reference proteome</keyword>
<dbReference type="InterPro" id="IPR002401">
    <property type="entry name" value="Cyt_P450_E_grp-I"/>
</dbReference>
<dbReference type="CDD" id="cd11059">
    <property type="entry name" value="CYP_fungal"/>
    <property type="match status" value="1"/>
</dbReference>
<dbReference type="PANTHER" id="PTHR24305:SF96">
    <property type="entry name" value="CYTOCHROME P450 MONOOXYGENASE STCB-RELATED"/>
    <property type="match status" value="1"/>
</dbReference>
<keyword evidence="3" id="KW-0479">Metal-binding</keyword>
<dbReference type="GO" id="GO:0016705">
    <property type="term" value="F:oxidoreductase activity, acting on paired donors, with incorporation or reduction of molecular oxygen"/>
    <property type="evidence" value="ECO:0007669"/>
    <property type="project" value="InterPro"/>
</dbReference>
<comment type="similarity">
    <text evidence="1">Belongs to the cytochrome P450 family.</text>
</comment>
<dbReference type="OMA" id="MEMTDHF"/>
<evidence type="ECO:0000256" key="1">
    <source>
        <dbReference type="ARBA" id="ARBA00010617"/>
    </source>
</evidence>
<evidence type="ECO:0000313" key="5">
    <source>
        <dbReference type="Proteomes" id="UP000756132"/>
    </source>
</evidence>
<reference evidence="4" key="2">
    <citation type="journal article" date="2022" name="Microb. Genom.">
        <title>A chromosome-scale genome assembly of the tomato pathogen Cladosporium fulvum reveals a compartmentalized genome architecture and the presence of a dispensable chromosome.</title>
        <authorList>
            <person name="Zaccaron A.Z."/>
            <person name="Chen L.H."/>
            <person name="Samaras A."/>
            <person name="Stergiopoulos I."/>
        </authorList>
    </citation>
    <scope>NUCLEOTIDE SEQUENCE</scope>
    <source>
        <strain evidence="4">Race5_Kim</strain>
    </source>
</reference>
<feature type="binding site" description="axial binding residue" evidence="3">
    <location>
        <position position="435"/>
    </location>
    <ligand>
        <name>heme</name>
        <dbReference type="ChEBI" id="CHEBI:30413"/>
    </ligand>
    <ligandPart>
        <name>Fe</name>
        <dbReference type="ChEBI" id="CHEBI:18248"/>
    </ligandPart>
</feature>
<keyword evidence="3" id="KW-0349">Heme</keyword>
<accession>A0A9Q8UQM9</accession>
<evidence type="ECO:0000256" key="3">
    <source>
        <dbReference type="PIRSR" id="PIRSR602401-1"/>
    </source>
</evidence>
<protein>
    <submittedName>
        <fullName evidence="4">Cytochrome P450 monooxygenase</fullName>
    </submittedName>
</protein>
<organism evidence="4 5">
    <name type="scientific">Passalora fulva</name>
    <name type="common">Tomato leaf mold</name>
    <name type="synonym">Cladosporium fulvum</name>
    <dbReference type="NCBI Taxonomy" id="5499"/>
    <lineage>
        <taxon>Eukaryota</taxon>
        <taxon>Fungi</taxon>
        <taxon>Dikarya</taxon>
        <taxon>Ascomycota</taxon>
        <taxon>Pezizomycotina</taxon>
        <taxon>Dothideomycetes</taxon>
        <taxon>Dothideomycetidae</taxon>
        <taxon>Mycosphaerellales</taxon>
        <taxon>Mycosphaerellaceae</taxon>
        <taxon>Fulvia</taxon>
    </lineage>
</organism>
<dbReference type="InterPro" id="IPR036396">
    <property type="entry name" value="Cyt_P450_sf"/>
</dbReference>
<dbReference type="InterPro" id="IPR001128">
    <property type="entry name" value="Cyt_P450"/>
</dbReference>
<proteinExistence type="inferred from homology"/>
<gene>
    <name evidence="4" type="ORF">CLAFUR5_07583</name>
</gene>
<sequence length="492" mass="54749">MLFTTQNPAAIAGLCIGLGLFAIVVRALANPLKKVPGPWHSTFTRLPLKLAIIRGRRIYYIDALHTKYGPYVRVAPNEIAVSDIEGFSQIHRIGTDFMKSEWYHKFTAQGDKYSLLTMTNAKEHGARRRMFSRPLSHNFLFEHWHGTVKEMTTLAIRSMRDEATSKGKTNALMWFTLMASDVVGSLMQGESFGGLQLGGISELVDIVLERVKIGTIAYEIPIIRSIQHLLEYIRLPRAYIPQIFHSHSDIANVAKFSVESIQNSDHTKNVFSNIAVEAEKGEKLDIPDMVNEAITFIIAGTDTTAVTLTYLLWLVLSRPELQAKLENETATLPVNFAESDVEKLPLLNAVISETLRLHTPAPGALPRIVPPGGAIMGSIPIPAGTIATTQAYTYHRNATLFPEPYEFLPSRWLNDEVSPEAKKVFHPLGSGSRICVGMHLAYMELRLASAEFFRVCKGACLAASVTDESMEMENHFLMAPRGHKLEIVLPKK</sequence>
<dbReference type="PANTHER" id="PTHR24305">
    <property type="entry name" value="CYTOCHROME P450"/>
    <property type="match status" value="1"/>
</dbReference>
<keyword evidence="4" id="KW-0503">Monooxygenase</keyword>
<evidence type="ECO:0000256" key="2">
    <source>
        <dbReference type="ARBA" id="ARBA00023002"/>
    </source>
</evidence>
<comment type="cofactor">
    <cofactor evidence="3">
        <name>heme</name>
        <dbReference type="ChEBI" id="CHEBI:30413"/>
    </cofactor>
</comment>
<dbReference type="AlphaFoldDB" id="A0A9Q8UQM9"/>
<dbReference type="KEGG" id="ffu:CLAFUR5_07583"/>
<reference evidence="4" key="1">
    <citation type="submission" date="2021-12" db="EMBL/GenBank/DDBJ databases">
        <authorList>
            <person name="Zaccaron A."/>
            <person name="Stergiopoulos I."/>
        </authorList>
    </citation>
    <scope>NUCLEOTIDE SEQUENCE</scope>
    <source>
        <strain evidence="4">Race5_Kim</strain>
    </source>
</reference>
<dbReference type="Proteomes" id="UP000756132">
    <property type="component" value="Chromosome 6"/>
</dbReference>
<dbReference type="RefSeq" id="XP_047763216.1">
    <property type="nucleotide sequence ID" value="XM_047906731.1"/>
</dbReference>
<dbReference type="EMBL" id="CP090168">
    <property type="protein sequence ID" value="UJO18850.1"/>
    <property type="molecule type" value="Genomic_DNA"/>
</dbReference>
<dbReference type="OrthoDB" id="1470350at2759"/>
<keyword evidence="2" id="KW-0560">Oxidoreductase</keyword>
<dbReference type="PRINTS" id="PR00385">
    <property type="entry name" value="P450"/>
</dbReference>
<dbReference type="Pfam" id="PF00067">
    <property type="entry name" value="p450"/>
    <property type="match status" value="1"/>
</dbReference>
<evidence type="ECO:0000313" key="4">
    <source>
        <dbReference type="EMBL" id="UJO18850.1"/>
    </source>
</evidence>
<dbReference type="InterPro" id="IPR050121">
    <property type="entry name" value="Cytochrome_P450_monoxygenase"/>
</dbReference>
<dbReference type="PRINTS" id="PR00463">
    <property type="entry name" value="EP450I"/>
</dbReference>
<keyword evidence="3" id="KW-0408">Iron</keyword>
<dbReference type="Gene3D" id="1.10.630.10">
    <property type="entry name" value="Cytochrome P450"/>
    <property type="match status" value="1"/>
</dbReference>
<name>A0A9Q8UQM9_PASFU</name>
<dbReference type="GeneID" id="71987461"/>
<dbReference type="GO" id="GO:0005506">
    <property type="term" value="F:iron ion binding"/>
    <property type="evidence" value="ECO:0007669"/>
    <property type="project" value="InterPro"/>
</dbReference>